<dbReference type="EMBL" id="VBAK01000118">
    <property type="protein sequence ID" value="TMI89792.1"/>
    <property type="molecule type" value="Genomic_DNA"/>
</dbReference>
<dbReference type="InterPro" id="IPR016164">
    <property type="entry name" value="FAD-linked_Oxase-like_C"/>
</dbReference>
<keyword evidence="4" id="KW-0274">FAD</keyword>
<dbReference type="Gene3D" id="3.30.70.2740">
    <property type="match status" value="1"/>
</dbReference>
<dbReference type="Gene3D" id="3.30.43.10">
    <property type="entry name" value="Uridine Diphospho-n-acetylenolpyruvylglucosamine Reductase, domain 2"/>
    <property type="match status" value="1"/>
</dbReference>
<dbReference type="InterPro" id="IPR016167">
    <property type="entry name" value="FAD-bd_PCMH_sub1"/>
</dbReference>
<dbReference type="Gene3D" id="3.30.70.2190">
    <property type="match status" value="1"/>
</dbReference>
<comment type="similarity">
    <text evidence="2">Belongs to the FAD-binding oxidoreductase/transferase type 4 family.</text>
</comment>
<dbReference type="Gene3D" id="1.10.45.10">
    <property type="entry name" value="Vanillyl-alcohol Oxidase, Chain A, domain 4"/>
    <property type="match status" value="1"/>
</dbReference>
<dbReference type="InterPro" id="IPR036318">
    <property type="entry name" value="FAD-bd_PCMH-like_sf"/>
</dbReference>
<dbReference type="InterPro" id="IPR016171">
    <property type="entry name" value="Vanillyl_alc_oxidase_C-sub2"/>
</dbReference>
<dbReference type="InterPro" id="IPR016169">
    <property type="entry name" value="FAD-bd_PCMH_sub2"/>
</dbReference>
<comment type="caution">
    <text evidence="7">The sequence shown here is derived from an EMBL/GenBank/DDBJ whole genome shotgun (WGS) entry which is preliminary data.</text>
</comment>
<dbReference type="Proteomes" id="UP000318509">
    <property type="component" value="Unassembled WGS sequence"/>
</dbReference>
<evidence type="ECO:0000256" key="1">
    <source>
        <dbReference type="ARBA" id="ARBA00001974"/>
    </source>
</evidence>
<dbReference type="PANTHER" id="PTHR42934">
    <property type="entry name" value="GLYCOLATE OXIDASE SUBUNIT GLCD"/>
    <property type="match status" value="1"/>
</dbReference>
<dbReference type="FunFam" id="3.30.70.2740:FF:000001">
    <property type="entry name" value="D-lactate dehydrogenase mitochondrial"/>
    <property type="match status" value="1"/>
</dbReference>
<dbReference type="FunFam" id="1.10.45.10:FF:000001">
    <property type="entry name" value="D-lactate dehydrogenase mitochondrial"/>
    <property type="match status" value="1"/>
</dbReference>
<dbReference type="InterPro" id="IPR006094">
    <property type="entry name" value="Oxid_FAD_bind_N"/>
</dbReference>
<gene>
    <name evidence="7" type="ORF">E6H00_08550</name>
</gene>
<feature type="domain" description="FAD-binding PCMH-type" evidence="6">
    <location>
        <begin position="52"/>
        <end position="230"/>
    </location>
</feature>
<evidence type="ECO:0000259" key="6">
    <source>
        <dbReference type="PROSITE" id="PS51387"/>
    </source>
</evidence>
<proteinExistence type="inferred from homology"/>
<dbReference type="Pfam" id="PF02913">
    <property type="entry name" value="FAD-oxidase_C"/>
    <property type="match status" value="1"/>
</dbReference>
<protein>
    <submittedName>
        <fullName evidence="7">FAD-binding protein</fullName>
    </submittedName>
</protein>
<organism evidence="7 8">
    <name type="scientific">Candidatus Segetimicrobium genomatis</name>
    <dbReference type="NCBI Taxonomy" id="2569760"/>
    <lineage>
        <taxon>Bacteria</taxon>
        <taxon>Bacillati</taxon>
        <taxon>Candidatus Sysuimicrobiota</taxon>
        <taxon>Candidatus Sysuimicrobiia</taxon>
        <taxon>Candidatus Sysuimicrobiales</taxon>
        <taxon>Candidatus Segetimicrobiaceae</taxon>
        <taxon>Candidatus Segetimicrobium</taxon>
    </lineage>
</organism>
<dbReference type="GO" id="GO:0016491">
    <property type="term" value="F:oxidoreductase activity"/>
    <property type="evidence" value="ECO:0007669"/>
    <property type="project" value="UniProtKB-KW"/>
</dbReference>
<dbReference type="Pfam" id="PF01565">
    <property type="entry name" value="FAD_binding_4"/>
    <property type="match status" value="1"/>
</dbReference>
<name>A0A537K2T8_9BACT</name>
<comment type="cofactor">
    <cofactor evidence="1">
        <name>FAD</name>
        <dbReference type="ChEBI" id="CHEBI:57692"/>
    </cofactor>
</comment>
<evidence type="ECO:0000256" key="2">
    <source>
        <dbReference type="ARBA" id="ARBA00008000"/>
    </source>
</evidence>
<dbReference type="GO" id="GO:0071949">
    <property type="term" value="F:FAD binding"/>
    <property type="evidence" value="ECO:0007669"/>
    <property type="project" value="InterPro"/>
</dbReference>
<accession>A0A537K2T8</accession>
<dbReference type="InterPro" id="IPR016166">
    <property type="entry name" value="FAD-bd_PCMH"/>
</dbReference>
<keyword evidence="3" id="KW-0285">Flavoprotein</keyword>
<evidence type="ECO:0000313" key="8">
    <source>
        <dbReference type="Proteomes" id="UP000318509"/>
    </source>
</evidence>
<reference evidence="7 8" key="1">
    <citation type="journal article" date="2019" name="Nat. Microbiol.">
        <title>Mediterranean grassland soil C-N compound turnover is dependent on rainfall and depth, and is mediated by genomically divergent microorganisms.</title>
        <authorList>
            <person name="Diamond S."/>
            <person name="Andeer P.F."/>
            <person name="Li Z."/>
            <person name="Crits-Christoph A."/>
            <person name="Burstein D."/>
            <person name="Anantharaman K."/>
            <person name="Lane K.R."/>
            <person name="Thomas B.C."/>
            <person name="Pan C."/>
            <person name="Northen T.R."/>
            <person name="Banfield J.F."/>
        </authorList>
    </citation>
    <scope>NUCLEOTIDE SEQUENCE [LARGE SCALE GENOMIC DNA]</scope>
    <source>
        <strain evidence="7">NP_3</strain>
    </source>
</reference>
<dbReference type="PANTHER" id="PTHR42934:SF1">
    <property type="entry name" value="GLYCOLATE OXIDASE SUBUNIT GLCD"/>
    <property type="match status" value="1"/>
</dbReference>
<evidence type="ECO:0000256" key="3">
    <source>
        <dbReference type="ARBA" id="ARBA00022630"/>
    </source>
</evidence>
<keyword evidence="5" id="KW-0560">Oxidoreductase</keyword>
<evidence type="ECO:0000256" key="4">
    <source>
        <dbReference type="ARBA" id="ARBA00022827"/>
    </source>
</evidence>
<dbReference type="InterPro" id="IPR051914">
    <property type="entry name" value="FAD-linked_OxidoTrans_Type4"/>
</dbReference>
<sequence length="501" mass="53349">MESTLSMGLAGARVRLASRAALASDLREIVGAEHVLSEPGDLLAYEYDASNITAVPDLAVLPGSAEEVARVLRAAARHGAPVVPRGAGTGVAAGALPIVGGVVVVMTRMNRILEIDLDNRVMVVEAGVTNIDLTRAVAAQGYFYAPDPSSQYASSIGGNVAHNSGGPHTIAYGVTTHHVLGLEVALPSGALVRVGAEGPDGPGLDLTGVLVGSEGTCGIVTRVWVRLLRRREALTTALAIFKDLDRACEAVTEIIGRGVGPVALEMMDHNAIQAVEPFVHAGYPLDAEAVLLIEVEGLRETLPRLDRVVDAICRRHGAAEVRIAHTEEERQALWLGRKAAFGTMGRIAVNYYLHDAAVPRSQLPAIMRRVQEIAGRERLTLVNMFHAGDGNLHPLIIFDARVPGETDRVIRAGEEMLRLCVEAGGTISGEHGIGFEKNNYMRWIFTDADLDVMRRVKAVFDPGGVMNPWKMFPTPVSYSQVLSASGVDPVRAGPRPGRPGG</sequence>
<evidence type="ECO:0000313" key="7">
    <source>
        <dbReference type="EMBL" id="TMI89792.1"/>
    </source>
</evidence>
<dbReference type="Gene3D" id="3.30.465.10">
    <property type="match status" value="1"/>
</dbReference>
<dbReference type="PROSITE" id="PS51387">
    <property type="entry name" value="FAD_PCMH"/>
    <property type="match status" value="1"/>
</dbReference>
<dbReference type="InterPro" id="IPR004113">
    <property type="entry name" value="FAD-bd_oxidored_4_C"/>
</dbReference>
<evidence type="ECO:0000256" key="5">
    <source>
        <dbReference type="ARBA" id="ARBA00023002"/>
    </source>
</evidence>
<dbReference type="SUPFAM" id="SSF56176">
    <property type="entry name" value="FAD-binding/transporter-associated domain-like"/>
    <property type="match status" value="1"/>
</dbReference>
<dbReference type="AlphaFoldDB" id="A0A537K2T8"/>
<dbReference type="SUPFAM" id="SSF55103">
    <property type="entry name" value="FAD-linked oxidases, C-terminal domain"/>
    <property type="match status" value="1"/>
</dbReference>